<accession>A0AA38MAN4</accession>
<keyword evidence="16" id="KW-1208">Phospholipid metabolism</keyword>
<dbReference type="Pfam" id="PF02210">
    <property type="entry name" value="Laminin_G_2"/>
    <property type="match status" value="1"/>
</dbReference>
<dbReference type="FunFam" id="3.40.50.1110:FF:000005">
    <property type="entry name" value="Phospholipase B1"/>
    <property type="match status" value="2"/>
</dbReference>
<comment type="catalytic activity">
    <reaction evidence="19">
        <text>a 1,2-diacyl-sn-glycero-3-phosphocholine + H2O = a 1-acyl-sn-glycero-3-phosphocholine + a fatty acid + H(+)</text>
        <dbReference type="Rhea" id="RHEA:15801"/>
        <dbReference type="ChEBI" id="CHEBI:15377"/>
        <dbReference type="ChEBI" id="CHEBI:15378"/>
        <dbReference type="ChEBI" id="CHEBI:28868"/>
        <dbReference type="ChEBI" id="CHEBI:57643"/>
        <dbReference type="ChEBI" id="CHEBI:58168"/>
        <dbReference type="EC" id="3.1.1.4"/>
    </reaction>
    <physiologicalReaction direction="left-to-right" evidence="19">
        <dbReference type="Rhea" id="RHEA:15802"/>
    </physiologicalReaction>
</comment>
<dbReference type="SUPFAM" id="SSF52266">
    <property type="entry name" value="SGNH hydrolase"/>
    <property type="match status" value="2"/>
</dbReference>
<dbReference type="EC" id="3.1.1.4" evidence="4"/>
<evidence type="ECO:0000256" key="34">
    <source>
        <dbReference type="ARBA" id="ARBA00048362"/>
    </source>
</evidence>
<evidence type="ECO:0000256" key="36">
    <source>
        <dbReference type="ARBA" id="ARBA00048386"/>
    </source>
</evidence>
<comment type="function">
    <text evidence="24">Calcium-independent membrane-associated phospholipase that catalyzes complete diacylation of phospholipids by hydrolyzing both sn-1 and sn-2 fatty acyl chains attached to the glycerol backbone (phospholipase B activity). Has dual phospholipase and lysophospholipase activities toward diacylphospholipids. Preferentially cleaves sn-2 ester bonds over sn-1 bonds. Acts as a lipase toward glycerolipid substrates. Hydrolyzes fatty acyl chains of diacylglycerols with preference for the sn-2 position and of triacylglycerols with not positional selectivity. May also hydrolyze long chain retinyl esters such as retinyl palmitate. May contribute to digestion of dietary phospholipids, glycerolipids and retinoids, facilitating lipid absorption at the brush border.</text>
</comment>
<feature type="disulfide bond" evidence="47">
    <location>
        <begin position="948"/>
        <end position="975"/>
    </location>
</feature>
<comment type="catalytic activity">
    <reaction evidence="35">
        <text>1-octadecanoyl-2-(9Z,12Z)-octadecadienoyl-sn-glycerol + H2O = 1-octadecanoyl-sn-glycerol + (9Z,12Z)-octadecadienoate + H(+)</text>
        <dbReference type="Rhea" id="RHEA:40927"/>
        <dbReference type="ChEBI" id="CHEBI:15377"/>
        <dbReference type="ChEBI" id="CHEBI:15378"/>
        <dbReference type="ChEBI" id="CHEBI:30245"/>
        <dbReference type="ChEBI" id="CHEBI:75550"/>
        <dbReference type="ChEBI" id="CHEBI:77097"/>
    </reaction>
    <physiologicalReaction direction="left-to-right" evidence="35">
        <dbReference type="Rhea" id="RHEA:40928"/>
    </physiologicalReaction>
</comment>
<comment type="catalytic activity">
    <reaction evidence="36">
        <text>1,2,3-tri-(9Z-octadecenoyl)-glycerol + H2O = di-(9Z)-octadecenoylglycerol + (9Z)-octadecenoate + H(+)</text>
        <dbReference type="Rhea" id="RHEA:38575"/>
        <dbReference type="ChEBI" id="CHEBI:15377"/>
        <dbReference type="ChEBI" id="CHEBI:15378"/>
        <dbReference type="ChEBI" id="CHEBI:30823"/>
        <dbReference type="ChEBI" id="CHEBI:53753"/>
        <dbReference type="ChEBI" id="CHEBI:75945"/>
    </reaction>
    <physiologicalReaction direction="left-to-right" evidence="36">
        <dbReference type="Rhea" id="RHEA:38576"/>
    </physiologicalReaction>
</comment>
<organism evidence="50 51">
    <name type="scientific">Zophobas morio</name>
    <dbReference type="NCBI Taxonomy" id="2755281"/>
    <lineage>
        <taxon>Eukaryota</taxon>
        <taxon>Metazoa</taxon>
        <taxon>Ecdysozoa</taxon>
        <taxon>Arthropoda</taxon>
        <taxon>Hexapoda</taxon>
        <taxon>Insecta</taxon>
        <taxon>Pterygota</taxon>
        <taxon>Neoptera</taxon>
        <taxon>Endopterygota</taxon>
        <taxon>Coleoptera</taxon>
        <taxon>Polyphaga</taxon>
        <taxon>Cucujiformia</taxon>
        <taxon>Tenebrionidae</taxon>
        <taxon>Zophobas</taxon>
    </lineage>
</organism>
<evidence type="ECO:0000256" key="3">
    <source>
        <dbReference type="ARBA" id="ARBA00013274"/>
    </source>
</evidence>
<evidence type="ECO:0000256" key="28">
    <source>
        <dbReference type="ARBA" id="ARBA00047459"/>
    </source>
</evidence>
<evidence type="ECO:0000256" key="44">
    <source>
        <dbReference type="ARBA" id="ARBA00049363"/>
    </source>
</evidence>
<keyword evidence="14" id="KW-0472">Membrane</keyword>
<evidence type="ECO:0000256" key="7">
    <source>
        <dbReference type="ARBA" id="ARBA00022475"/>
    </source>
</evidence>
<dbReference type="PANTHER" id="PTHR21325">
    <property type="entry name" value="PHOSPHOLIPASE B, PLB1"/>
    <property type="match status" value="1"/>
</dbReference>
<dbReference type="InterPro" id="IPR013320">
    <property type="entry name" value="ConA-like_dom_sf"/>
</dbReference>
<evidence type="ECO:0000256" key="40">
    <source>
        <dbReference type="ARBA" id="ARBA00048699"/>
    </source>
</evidence>
<evidence type="ECO:0000256" key="6">
    <source>
        <dbReference type="ARBA" id="ARBA00015133"/>
    </source>
</evidence>
<evidence type="ECO:0000256" key="41">
    <source>
        <dbReference type="ARBA" id="ARBA00048869"/>
    </source>
</evidence>
<sequence>MKTVRSYFLLFVLCCGTAGQTGRTFLEEFLGPYRVARRFLMEVQLQSKQNNKSPYRKNQIQRQVPDSVPFPCDVRNARSLSKPLSVHQLKPGDIDVIAALGDSLTAGVGATAINVLEVLLEERGKSFPIGGEGNWRQYLTLPNILKMFNSNLIGYAVKTSLTIQEESQFNVAEINAISSDIPYMARELVKRMKSTKCVNINEDWKMITIFIGANNFCDACYLEDMTAALEQHRKDMIEVLRILRDNLPRTIVNFVLPPHLKIIVELKTENPACSFIRAGLCSCLFGHRSTQKQVLYEFMDKWLKLDMEIGNIDEFDTDDFTVVVQPFLLNYNFPTSAPGVADSQYLSADCFHFSQKAHARVANDLWNNIMEPVGNKSFGGNRVFEKFNCPSDKRPYIFTRQLDSLIGNFRHFRMEAFNLLNETVSDEQNLRLLKQSGKVQRFVRKKTPCPLNNTKSAQTPESVHKLRPGDIDVIAGIGDSLTAGVGLLATNVMHVSLEHRGIAVTAGGKGSWRKYLTLPNMLKNFNPNLTGYATETSLTLHNESHLNVGETASMSEDMPYMTRVVIKRMMEDDRIDIKKHWKMVTFMIGPNDFCSQICFENDFQKILDKHRKELRQVLATLKQNLPRTIVNLIPPPNLKFLIDMTGKSMVCHMQHLMECPCLFGPVTKNNQESYVRLMKLWQKIDVELGEDPEFDTDDFTVVVQPFTLEFFTPNTTEGTTDYTYFSEDCFHLSQKGNARIANSLWNNIMEPVGMKSRKPVELFNIKCPSQQYPFIFTRRNSVRCKPGYRDQLCARGPPSFRGTDSYLHYNEPFTLEALNSDPLDVNVRFKVSSETGLLLWMNSGYGEFLSLGLEEGALVLRFTVRGEEVVVVHNSTTVHDNLWHRVKAVRDGSSAVLIVDNGPAMTRQSVEIPPMSISLGENEGLYVGGMPNTSLQSFTRYKHGIKGCVADLVLNTDYRLQVINHSEVGHNVGECEV</sequence>
<comment type="catalytic activity">
    <reaction evidence="25">
        <text>1-hexadecanoyl-2-(9Z)-octadecenoyl-3-octadecanoyl-sn-glycerol + H2O = 2-(9Z-octadecenoyl)-3-octadecanoyl-sn-glycerol + hexadecanoate + H(+)</text>
        <dbReference type="Rhea" id="RHEA:41107"/>
        <dbReference type="ChEBI" id="CHEBI:7896"/>
        <dbReference type="ChEBI" id="CHEBI:15377"/>
        <dbReference type="ChEBI" id="CHEBI:15378"/>
        <dbReference type="ChEBI" id="CHEBI:75558"/>
        <dbReference type="ChEBI" id="CHEBI:77623"/>
    </reaction>
    <physiologicalReaction direction="left-to-right" evidence="25">
        <dbReference type="Rhea" id="RHEA:41108"/>
    </physiologicalReaction>
</comment>
<comment type="catalytic activity">
    <reaction evidence="38">
        <text>1-hexadecanoyl-2-(9Z-octadecenoyl)-sn-glycero-3-phosphoethanolamine + H2O = 1-hexadecanoyl-sn-glycero-3-phosphoethanolamine + (9Z)-octadecenoate + H(+)</text>
        <dbReference type="Rhea" id="RHEA:40911"/>
        <dbReference type="ChEBI" id="CHEBI:15377"/>
        <dbReference type="ChEBI" id="CHEBI:15378"/>
        <dbReference type="ChEBI" id="CHEBI:30823"/>
        <dbReference type="ChEBI" id="CHEBI:73004"/>
        <dbReference type="ChEBI" id="CHEBI:73007"/>
    </reaction>
    <physiologicalReaction direction="left-to-right" evidence="38">
        <dbReference type="Rhea" id="RHEA:40912"/>
    </physiologicalReaction>
</comment>
<dbReference type="InterPro" id="IPR038885">
    <property type="entry name" value="PLB1"/>
</dbReference>
<gene>
    <name evidence="50" type="ORF">Zmor_020775</name>
</gene>
<dbReference type="CDD" id="cd00110">
    <property type="entry name" value="LamG"/>
    <property type="match status" value="1"/>
</dbReference>
<dbReference type="GO" id="GO:0004622">
    <property type="term" value="F:phosphatidylcholine lysophospholipase activity"/>
    <property type="evidence" value="ECO:0007669"/>
    <property type="project" value="UniProtKB-EC"/>
</dbReference>
<comment type="caution">
    <text evidence="50">The sequence shown here is derived from an EMBL/GenBank/DDBJ whole genome shotgun (WGS) entry which is preliminary data.</text>
</comment>
<comment type="catalytic activity">
    <reaction evidence="42">
        <text>1-O-hexadecyl-2-(9Z)-octadecenoyl-sn-glycero-3-phosphocholine + H2O = 1-O-hexadecyl-sn-glycero-3-phosphocholine + (9Z)-octadecenoate + H(+)</text>
        <dbReference type="Rhea" id="RHEA:40915"/>
        <dbReference type="ChEBI" id="CHEBI:15377"/>
        <dbReference type="ChEBI" id="CHEBI:15378"/>
        <dbReference type="ChEBI" id="CHEBI:30823"/>
        <dbReference type="ChEBI" id="CHEBI:34112"/>
        <dbReference type="ChEBI" id="CHEBI:64496"/>
    </reaction>
    <physiologicalReaction direction="left-to-right" evidence="42">
        <dbReference type="Rhea" id="RHEA:40916"/>
    </physiologicalReaction>
</comment>
<comment type="catalytic activity">
    <reaction evidence="45">
        <text>1,3-di-(9Z-octadecenoyl)-glycerol + H2O = 1-(9Z-octadecenoyl)-glycerol + (9Z)-octadecenoate + H(+)</text>
        <dbReference type="Rhea" id="RHEA:39939"/>
        <dbReference type="ChEBI" id="CHEBI:15377"/>
        <dbReference type="ChEBI" id="CHEBI:15378"/>
        <dbReference type="ChEBI" id="CHEBI:30823"/>
        <dbReference type="ChEBI" id="CHEBI:75342"/>
        <dbReference type="ChEBI" id="CHEBI:75735"/>
    </reaction>
    <physiologicalReaction direction="left-to-right" evidence="45">
        <dbReference type="Rhea" id="RHEA:39940"/>
    </physiologicalReaction>
</comment>
<dbReference type="InterPro" id="IPR001087">
    <property type="entry name" value="GDSL"/>
</dbReference>
<evidence type="ECO:0000256" key="5">
    <source>
        <dbReference type="ARBA" id="ARBA00013279"/>
    </source>
</evidence>
<evidence type="ECO:0000313" key="50">
    <source>
        <dbReference type="EMBL" id="KAJ3649012.1"/>
    </source>
</evidence>
<evidence type="ECO:0000256" key="17">
    <source>
        <dbReference type="ARBA" id="ARBA00023369"/>
    </source>
</evidence>
<evidence type="ECO:0000256" key="39">
    <source>
        <dbReference type="ARBA" id="ARBA00048656"/>
    </source>
</evidence>
<evidence type="ECO:0000256" key="43">
    <source>
        <dbReference type="ARBA" id="ARBA00048939"/>
    </source>
</evidence>
<dbReference type="Gene3D" id="2.60.120.200">
    <property type="match status" value="1"/>
</dbReference>
<keyword evidence="47" id="KW-1015">Disulfide bond</keyword>
<evidence type="ECO:0000256" key="46">
    <source>
        <dbReference type="ARBA" id="ARBA00049461"/>
    </source>
</evidence>
<comment type="catalytic activity">
    <reaction evidence="32">
        <text>1,2-di-(9Z-octadecenoyl)-sn-glycero-3-phosphocholine + H2O = 1-(9Z-octadecenoyl)-sn-glycero-3-phosphocholine + (9Z)-octadecenoate + H(+)</text>
        <dbReference type="Rhea" id="RHEA:40923"/>
        <dbReference type="ChEBI" id="CHEBI:15377"/>
        <dbReference type="ChEBI" id="CHEBI:15378"/>
        <dbReference type="ChEBI" id="CHEBI:28610"/>
        <dbReference type="ChEBI" id="CHEBI:30823"/>
        <dbReference type="ChEBI" id="CHEBI:74669"/>
    </reaction>
    <physiologicalReaction direction="left-to-right" evidence="32">
        <dbReference type="Rhea" id="RHEA:40924"/>
    </physiologicalReaction>
</comment>
<dbReference type="CDD" id="cd01824">
    <property type="entry name" value="Phospholipase_B_like"/>
    <property type="match status" value="2"/>
</dbReference>
<evidence type="ECO:0000256" key="12">
    <source>
        <dbReference type="ARBA" id="ARBA00022989"/>
    </source>
</evidence>
<keyword evidence="10" id="KW-0677">Repeat</keyword>
<evidence type="ECO:0000313" key="51">
    <source>
        <dbReference type="Proteomes" id="UP001168821"/>
    </source>
</evidence>
<dbReference type="SUPFAM" id="SSF49899">
    <property type="entry name" value="Concanavalin A-like lectins/glucanases"/>
    <property type="match status" value="1"/>
</dbReference>
<comment type="catalytic activity">
    <reaction evidence="17">
        <text>a triacylglycerol + H2O = a diacylglycerol + a fatty acid + H(+)</text>
        <dbReference type="Rhea" id="RHEA:12044"/>
        <dbReference type="ChEBI" id="CHEBI:15377"/>
        <dbReference type="ChEBI" id="CHEBI:15378"/>
        <dbReference type="ChEBI" id="CHEBI:17855"/>
        <dbReference type="ChEBI" id="CHEBI:18035"/>
        <dbReference type="ChEBI" id="CHEBI:28868"/>
        <dbReference type="EC" id="3.1.1.3"/>
    </reaction>
    <physiologicalReaction direction="left-to-right" evidence="17">
        <dbReference type="Rhea" id="RHEA:12045"/>
    </physiologicalReaction>
</comment>
<evidence type="ECO:0000256" key="42">
    <source>
        <dbReference type="ARBA" id="ARBA00048872"/>
    </source>
</evidence>
<evidence type="ECO:0000256" key="25">
    <source>
        <dbReference type="ARBA" id="ARBA00047324"/>
    </source>
</evidence>
<evidence type="ECO:0000256" key="27">
    <source>
        <dbReference type="ARBA" id="ARBA00047438"/>
    </source>
</evidence>
<comment type="subcellular location">
    <subcellularLocation>
        <location evidence="1">Apical cell membrane</location>
        <topology evidence="1">Single-pass type I membrane protein</topology>
    </subcellularLocation>
</comment>
<evidence type="ECO:0000256" key="47">
    <source>
        <dbReference type="PROSITE-ProRule" id="PRU00122"/>
    </source>
</evidence>
<comment type="catalytic activity">
    <reaction evidence="44">
        <text>1,2-dihexadecanoyl-sn-glycero-3-phosphocholine + 2 H2O = sn-glycerol 3-phosphocholine + 2 hexadecanoate + 2 H(+)</text>
        <dbReference type="Rhea" id="RHEA:40975"/>
        <dbReference type="ChEBI" id="CHEBI:7896"/>
        <dbReference type="ChEBI" id="CHEBI:15377"/>
        <dbReference type="ChEBI" id="CHEBI:15378"/>
        <dbReference type="ChEBI" id="CHEBI:16870"/>
        <dbReference type="ChEBI" id="CHEBI:72999"/>
    </reaction>
    <physiologicalReaction direction="left-to-right" evidence="44">
        <dbReference type="Rhea" id="RHEA:40976"/>
    </physiologicalReaction>
</comment>
<dbReference type="PANTHER" id="PTHR21325:SF31">
    <property type="entry name" value="GH22081P-RELATED"/>
    <property type="match status" value="1"/>
</dbReference>
<keyword evidence="11" id="KW-0378">Hydrolase</keyword>
<evidence type="ECO:0000256" key="48">
    <source>
        <dbReference type="SAM" id="SignalP"/>
    </source>
</evidence>
<dbReference type="EMBL" id="JALNTZ010000006">
    <property type="protein sequence ID" value="KAJ3649012.1"/>
    <property type="molecule type" value="Genomic_DNA"/>
</dbReference>
<evidence type="ECO:0000256" key="21">
    <source>
        <dbReference type="ARBA" id="ARBA00031182"/>
    </source>
</evidence>
<evidence type="ECO:0000256" key="1">
    <source>
        <dbReference type="ARBA" id="ARBA00004247"/>
    </source>
</evidence>
<comment type="catalytic activity">
    <reaction evidence="43">
        <text>1-hexadecanoyl-2-(9Z)-octadecenoyl-3-octadecanoyl-sn-glycerol + H2O = 1-hexadecanoyl-3-octadecanoyl-sn-glycerol + (9Z)-octadecenoate + H(+)</text>
        <dbReference type="Rhea" id="RHEA:41103"/>
        <dbReference type="ChEBI" id="CHEBI:15377"/>
        <dbReference type="ChEBI" id="CHEBI:15378"/>
        <dbReference type="ChEBI" id="CHEBI:30823"/>
        <dbReference type="ChEBI" id="CHEBI:77623"/>
        <dbReference type="ChEBI" id="CHEBI:77624"/>
    </reaction>
    <physiologicalReaction direction="left-to-right" evidence="43">
        <dbReference type="Rhea" id="RHEA:41104"/>
    </physiologicalReaction>
</comment>
<keyword evidence="12" id="KW-1133">Transmembrane helix</keyword>
<comment type="catalytic activity">
    <reaction evidence="29">
        <text>2,3-di-(9Z)-octadecenoyl-sn-glycerol + H2O = 3-(9Z-octadecenoyl)-sn-glycerol + (9Z)-octadecenoate + H(+)</text>
        <dbReference type="Rhea" id="RHEA:42604"/>
        <dbReference type="ChEBI" id="CHEBI:15377"/>
        <dbReference type="ChEBI" id="CHEBI:15378"/>
        <dbReference type="ChEBI" id="CHEBI:30823"/>
        <dbReference type="ChEBI" id="CHEBI:75824"/>
        <dbReference type="ChEBI" id="CHEBI:75938"/>
    </reaction>
    <physiologicalReaction direction="left-to-right" evidence="29">
        <dbReference type="Rhea" id="RHEA:42605"/>
    </physiologicalReaction>
</comment>
<evidence type="ECO:0000256" key="37">
    <source>
        <dbReference type="ARBA" id="ARBA00048454"/>
    </source>
</evidence>
<protein>
    <recommendedName>
        <fullName evidence="6">Phospholipase B1, membrane-associated</fullName>
        <ecNumber evidence="5">3.1.1.3</ecNumber>
        <ecNumber evidence="4">3.1.1.4</ecNumber>
        <ecNumber evidence="3">3.1.1.5</ecNumber>
    </recommendedName>
    <alternativeName>
        <fullName evidence="20">Lysophospholipase</fullName>
    </alternativeName>
    <alternativeName>
        <fullName evidence="21">Phospholipase A2</fullName>
    </alternativeName>
    <alternativeName>
        <fullName evidence="23">Phospholipase B/lipase</fullName>
    </alternativeName>
    <alternativeName>
        <fullName evidence="22">Triacylglycerol lipase</fullName>
    </alternativeName>
</protein>
<evidence type="ECO:0000256" key="33">
    <source>
        <dbReference type="ARBA" id="ARBA00048227"/>
    </source>
</evidence>
<keyword evidence="51" id="KW-1185">Reference proteome</keyword>
<dbReference type="EC" id="3.1.1.5" evidence="3"/>
<evidence type="ECO:0000256" key="9">
    <source>
        <dbReference type="ARBA" id="ARBA00022729"/>
    </source>
</evidence>
<comment type="similarity">
    <text evidence="2">Belongs to the 'GDSL' lipolytic enzyme family. Phospholipase B1 subfamily.</text>
</comment>
<evidence type="ECO:0000256" key="22">
    <source>
        <dbReference type="ARBA" id="ARBA00031485"/>
    </source>
</evidence>
<dbReference type="InterPro" id="IPR008265">
    <property type="entry name" value="Lipase_GDSL_AS"/>
</dbReference>
<evidence type="ECO:0000256" key="31">
    <source>
        <dbReference type="ARBA" id="ARBA00048049"/>
    </source>
</evidence>
<evidence type="ECO:0000256" key="10">
    <source>
        <dbReference type="ARBA" id="ARBA00022737"/>
    </source>
</evidence>
<evidence type="ECO:0000256" key="13">
    <source>
        <dbReference type="ARBA" id="ARBA00023098"/>
    </source>
</evidence>
<dbReference type="InterPro" id="IPR001791">
    <property type="entry name" value="Laminin_G"/>
</dbReference>
<evidence type="ECO:0000256" key="35">
    <source>
        <dbReference type="ARBA" id="ARBA00048374"/>
    </source>
</evidence>
<dbReference type="AlphaFoldDB" id="A0AA38MAN4"/>
<dbReference type="GO" id="GO:0004806">
    <property type="term" value="F:triacylglycerol lipase activity"/>
    <property type="evidence" value="ECO:0007669"/>
    <property type="project" value="UniProtKB-EC"/>
</dbReference>
<evidence type="ECO:0000256" key="20">
    <source>
        <dbReference type="ARBA" id="ARBA00029723"/>
    </source>
</evidence>
<reference evidence="50" key="1">
    <citation type="journal article" date="2023" name="G3 (Bethesda)">
        <title>Whole genome assemblies of Zophobas morio and Tenebrio molitor.</title>
        <authorList>
            <person name="Kaur S."/>
            <person name="Stinson S.A."/>
            <person name="diCenzo G.C."/>
        </authorList>
    </citation>
    <scope>NUCLEOTIDE SEQUENCE</scope>
    <source>
        <strain evidence="50">QUZm001</strain>
    </source>
</reference>
<evidence type="ECO:0000256" key="11">
    <source>
        <dbReference type="ARBA" id="ARBA00022801"/>
    </source>
</evidence>
<evidence type="ECO:0000256" key="4">
    <source>
        <dbReference type="ARBA" id="ARBA00013278"/>
    </source>
</evidence>
<comment type="catalytic activity">
    <reaction evidence="31">
        <text>a 1-O-alkyl-2-acyl-sn-glycero-3-phosphocholine + H2O = a 1-O-alkyl-sn-glycero-3-phosphocholine + a fatty acid + H(+)</text>
        <dbReference type="Rhea" id="RHEA:36231"/>
        <dbReference type="ChEBI" id="CHEBI:15377"/>
        <dbReference type="ChEBI" id="CHEBI:15378"/>
        <dbReference type="ChEBI" id="CHEBI:28868"/>
        <dbReference type="ChEBI" id="CHEBI:30909"/>
        <dbReference type="ChEBI" id="CHEBI:36702"/>
        <dbReference type="EC" id="3.1.1.4"/>
    </reaction>
    <physiologicalReaction direction="left-to-right" evidence="31">
        <dbReference type="Rhea" id="RHEA:36232"/>
    </physiologicalReaction>
</comment>
<feature type="chain" id="PRO_5041225227" description="Phospholipase B1, membrane-associated" evidence="48">
    <location>
        <begin position="20"/>
        <end position="977"/>
    </location>
</feature>
<dbReference type="Proteomes" id="UP001168821">
    <property type="component" value="Unassembled WGS sequence"/>
</dbReference>
<dbReference type="EC" id="3.1.1.3" evidence="5"/>
<keyword evidence="15" id="KW-0325">Glycoprotein</keyword>
<keyword evidence="13" id="KW-0443">Lipid metabolism</keyword>
<evidence type="ECO:0000256" key="38">
    <source>
        <dbReference type="ARBA" id="ARBA00048613"/>
    </source>
</evidence>
<feature type="domain" description="Laminin G" evidence="49">
    <location>
        <begin position="796"/>
        <end position="975"/>
    </location>
</feature>
<dbReference type="PROSITE" id="PS50025">
    <property type="entry name" value="LAM_G_DOMAIN"/>
    <property type="match status" value="1"/>
</dbReference>
<comment type="catalytic activity">
    <reaction evidence="34">
        <text>1-hexadecanoyl-2-(9Z,12Z-octadecadienoyl)-sn-glycero-3-phosphocholine + H2O = 2-(9Z,12Z-octadecadienoyl)-sn-glycero-3-phosphocholine + hexadecanoate + H(+)</text>
        <dbReference type="Rhea" id="RHEA:40971"/>
        <dbReference type="ChEBI" id="CHEBI:7896"/>
        <dbReference type="ChEBI" id="CHEBI:15377"/>
        <dbReference type="ChEBI" id="CHEBI:15378"/>
        <dbReference type="ChEBI" id="CHEBI:73002"/>
        <dbReference type="ChEBI" id="CHEBI:76084"/>
    </reaction>
    <physiologicalReaction direction="left-to-right" evidence="34">
        <dbReference type="Rhea" id="RHEA:40972"/>
    </physiologicalReaction>
</comment>
<dbReference type="PROSITE" id="PS01098">
    <property type="entry name" value="LIPASE_GDSL_SER"/>
    <property type="match status" value="1"/>
</dbReference>
<evidence type="ECO:0000256" key="16">
    <source>
        <dbReference type="ARBA" id="ARBA00023264"/>
    </source>
</evidence>
<evidence type="ECO:0000256" key="19">
    <source>
        <dbReference type="ARBA" id="ARBA00023422"/>
    </source>
</evidence>
<comment type="catalytic activity">
    <reaction evidence="28">
        <text>1-hexadecanoyl-2-(9Z)-octadecenoyl-3-octadecanoyl-sn-glycerol + H2O = 1-hexadecanoyl-2-(9Z-octadecenoyl)-sn-glycerol + octadecanoate + H(+)</text>
        <dbReference type="Rhea" id="RHEA:41111"/>
        <dbReference type="ChEBI" id="CHEBI:15377"/>
        <dbReference type="ChEBI" id="CHEBI:15378"/>
        <dbReference type="ChEBI" id="CHEBI:25629"/>
        <dbReference type="ChEBI" id="CHEBI:75466"/>
        <dbReference type="ChEBI" id="CHEBI:77623"/>
    </reaction>
    <physiologicalReaction direction="left-to-right" evidence="28">
        <dbReference type="Rhea" id="RHEA:41112"/>
    </physiologicalReaction>
</comment>
<comment type="catalytic activity">
    <reaction evidence="26">
        <text>1,3-dihexadecanoyl-2-(9Z-octadecenoyl)glycerol + H2O = 1-hexadecanoyl-2-(9Z-octadecenoyl)-glycerol + hexadecanoate + H(+)</text>
        <dbReference type="Rhea" id="RHEA:40979"/>
        <dbReference type="ChEBI" id="CHEBI:7896"/>
        <dbReference type="ChEBI" id="CHEBI:15377"/>
        <dbReference type="ChEBI" id="CHEBI:15378"/>
        <dbReference type="ChEBI" id="CHEBI:75585"/>
        <dbReference type="ChEBI" id="CHEBI:75688"/>
    </reaction>
    <physiologicalReaction direction="left-to-right" evidence="26">
        <dbReference type="Rhea" id="RHEA:40980"/>
    </physiologicalReaction>
</comment>
<evidence type="ECO:0000256" key="18">
    <source>
        <dbReference type="ARBA" id="ARBA00023408"/>
    </source>
</evidence>
<proteinExistence type="inferred from homology"/>
<comment type="catalytic activity">
    <reaction evidence="40">
        <text>1-hexadecanoyl-2-(9Z-octadecenoyl)-sn-glycero-3-phosphocholine + H2O = 1-hexadecanoyl-sn-glycero-3-phosphocholine + (9Z)-octadecenoate + H(+)</text>
        <dbReference type="Rhea" id="RHEA:38779"/>
        <dbReference type="ChEBI" id="CHEBI:15377"/>
        <dbReference type="ChEBI" id="CHEBI:15378"/>
        <dbReference type="ChEBI" id="CHEBI:30823"/>
        <dbReference type="ChEBI" id="CHEBI:72998"/>
        <dbReference type="ChEBI" id="CHEBI:73001"/>
    </reaction>
    <physiologicalReaction direction="left-to-right" evidence="40">
        <dbReference type="Rhea" id="RHEA:38780"/>
    </physiologicalReaction>
</comment>
<evidence type="ECO:0000256" key="24">
    <source>
        <dbReference type="ARBA" id="ARBA00045916"/>
    </source>
</evidence>
<evidence type="ECO:0000256" key="2">
    <source>
        <dbReference type="ARBA" id="ARBA00009979"/>
    </source>
</evidence>
<dbReference type="InterPro" id="IPR035547">
    <property type="entry name" value="Phospholipase_B"/>
</dbReference>
<evidence type="ECO:0000256" key="15">
    <source>
        <dbReference type="ARBA" id="ARBA00023180"/>
    </source>
</evidence>
<dbReference type="GO" id="GO:0004623">
    <property type="term" value="F:phospholipase A2 activity"/>
    <property type="evidence" value="ECO:0007669"/>
    <property type="project" value="UniProtKB-EC"/>
</dbReference>
<evidence type="ECO:0000256" key="26">
    <source>
        <dbReference type="ARBA" id="ARBA00047363"/>
    </source>
</evidence>
<dbReference type="Gene3D" id="3.40.50.1110">
    <property type="entry name" value="SGNH hydrolase"/>
    <property type="match status" value="2"/>
</dbReference>
<evidence type="ECO:0000256" key="14">
    <source>
        <dbReference type="ARBA" id="ARBA00023136"/>
    </source>
</evidence>
<comment type="catalytic activity">
    <reaction evidence="46">
        <text>2-(9Z-octadecenoyl)-glycerol + H2O = glycerol + (9Z)-octadecenoate + H(+)</text>
        <dbReference type="Rhea" id="RHEA:38491"/>
        <dbReference type="ChEBI" id="CHEBI:15377"/>
        <dbReference type="ChEBI" id="CHEBI:15378"/>
        <dbReference type="ChEBI" id="CHEBI:17754"/>
        <dbReference type="ChEBI" id="CHEBI:30823"/>
        <dbReference type="ChEBI" id="CHEBI:73990"/>
    </reaction>
    <physiologicalReaction direction="left-to-right" evidence="46">
        <dbReference type="Rhea" id="RHEA:38492"/>
    </physiologicalReaction>
</comment>
<keyword evidence="8" id="KW-0812">Transmembrane</keyword>
<comment type="catalytic activity">
    <reaction evidence="39">
        <text>1-hexadecanoyl-sn-glycero-3-phosphocholine + H2O = sn-glycerol 3-phosphocholine + hexadecanoate + H(+)</text>
        <dbReference type="Rhea" id="RHEA:40435"/>
        <dbReference type="ChEBI" id="CHEBI:7896"/>
        <dbReference type="ChEBI" id="CHEBI:15377"/>
        <dbReference type="ChEBI" id="CHEBI:15378"/>
        <dbReference type="ChEBI" id="CHEBI:16870"/>
        <dbReference type="ChEBI" id="CHEBI:72998"/>
    </reaction>
    <physiologicalReaction direction="left-to-right" evidence="39">
        <dbReference type="Rhea" id="RHEA:40436"/>
    </physiologicalReaction>
</comment>
<dbReference type="GO" id="GO:0016324">
    <property type="term" value="C:apical plasma membrane"/>
    <property type="evidence" value="ECO:0007669"/>
    <property type="project" value="UniProtKB-SubCell"/>
</dbReference>
<comment type="catalytic activity">
    <reaction evidence="30">
        <text>1-hexadecanoyl-2-(9Z-octadecenoyl)-sn-glycero-3-phospho-(1'-sn-glycerol) + H2O = 1-hexadecanoyl-sn-glycero-3-phospho-(1'-sn-glycerol) + (9Z)-octadecenoate + H(+)</text>
        <dbReference type="Rhea" id="RHEA:40919"/>
        <dbReference type="ChEBI" id="CHEBI:15377"/>
        <dbReference type="ChEBI" id="CHEBI:15378"/>
        <dbReference type="ChEBI" id="CHEBI:30823"/>
        <dbReference type="ChEBI" id="CHEBI:72841"/>
        <dbReference type="ChEBI" id="CHEBI:75158"/>
    </reaction>
    <physiologicalReaction direction="left-to-right" evidence="30">
        <dbReference type="Rhea" id="RHEA:40920"/>
    </physiologicalReaction>
</comment>
<keyword evidence="7" id="KW-1003">Cell membrane</keyword>
<evidence type="ECO:0000256" key="45">
    <source>
        <dbReference type="ARBA" id="ARBA00049372"/>
    </source>
</evidence>
<comment type="catalytic activity">
    <reaction evidence="27">
        <text>1-(9Z-octadecenoyl)-glycerol + H2O = glycerol + (9Z)-octadecenoate + H(+)</text>
        <dbReference type="Rhea" id="RHEA:38487"/>
        <dbReference type="ChEBI" id="CHEBI:15377"/>
        <dbReference type="ChEBI" id="CHEBI:15378"/>
        <dbReference type="ChEBI" id="CHEBI:17754"/>
        <dbReference type="ChEBI" id="CHEBI:30823"/>
        <dbReference type="ChEBI" id="CHEBI:75342"/>
    </reaction>
    <physiologicalReaction direction="left-to-right" evidence="27">
        <dbReference type="Rhea" id="RHEA:38488"/>
    </physiologicalReaction>
</comment>
<feature type="signal peptide" evidence="48">
    <location>
        <begin position="1"/>
        <end position="19"/>
    </location>
</feature>
<evidence type="ECO:0000256" key="23">
    <source>
        <dbReference type="ARBA" id="ARBA00033022"/>
    </source>
</evidence>
<evidence type="ECO:0000256" key="8">
    <source>
        <dbReference type="ARBA" id="ARBA00022692"/>
    </source>
</evidence>
<comment type="catalytic activity">
    <reaction evidence="33">
        <text>1,2-dihexadecanoyl-sn-glycero-3-phosphocholine + H2O = 1-hexadecanoyl-sn-glycero-3-phosphocholine + hexadecanoate + H(+)</text>
        <dbReference type="Rhea" id="RHEA:41223"/>
        <dbReference type="ChEBI" id="CHEBI:7896"/>
        <dbReference type="ChEBI" id="CHEBI:15377"/>
        <dbReference type="ChEBI" id="CHEBI:15378"/>
        <dbReference type="ChEBI" id="CHEBI:72998"/>
        <dbReference type="ChEBI" id="CHEBI:72999"/>
    </reaction>
    <physiologicalReaction direction="left-to-right" evidence="33">
        <dbReference type="Rhea" id="RHEA:41224"/>
    </physiologicalReaction>
</comment>
<name>A0AA38MAN4_9CUCU</name>
<comment type="catalytic activity">
    <reaction evidence="41">
        <text>1,3-dihexadecanoyl-2-(9Z-octadecenoyl)glycerol + H2O = 1,3-dihexadecanoylglycerol + (9Z)-octadecenoate + H(+)</text>
        <dbReference type="Rhea" id="RHEA:40983"/>
        <dbReference type="ChEBI" id="CHEBI:15377"/>
        <dbReference type="ChEBI" id="CHEBI:15378"/>
        <dbReference type="ChEBI" id="CHEBI:30823"/>
        <dbReference type="ChEBI" id="CHEBI:75688"/>
        <dbReference type="ChEBI" id="CHEBI:77619"/>
    </reaction>
    <physiologicalReaction direction="left-to-right" evidence="41">
        <dbReference type="Rhea" id="RHEA:40984"/>
    </physiologicalReaction>
</comment>
<comment type="catalytic activity">
    <reaction evidence="37">
        <text>a 1-acyl-sn-glycero-3-phosphocholine + H2O = sn-glycerol 3-phosphocholine + a fatty acid + H(+)</text>
        <dbReference type="Rhea" id="RHEA:15177"/>
        <dbReference type="ChEBI" id="CHEBI:15377"/>
        <dbReference type="ChEBI" id="CHEBI:15378"/>
        <dbReference type="ChEBI" id="CHEBI:16870"/>
        <dbReference type="ChEBI" id="CHEBI:28868"/>
        <dbReference type="ChEBI" id="CHEBI:58168"/>
        <dbReference type="EC" id="3.1.1.5"/>
    </reaction>
    <physiologicalReaction direction="left-to-right" evidence="37">
        <dbReference type="Rhea" id="RHEA:15178"/>
    </physiologicalReaction>
</comment>
<evidence type="ECO:0000256" key="30">
    <source>
        <dbReference type="ARBA" id="ARBA00048015"/>
    </source>
</evidence>
<evidence type="ECO:0000256" key="32">
    <source>
        <dbReference type="ARBA" id="ARBA00048058"/>
    </source>
</evidence>
<comment type="catalytic activity">
    <reaction evidence="18">
        <text>1-hexadecanoyl-2-(9Z,12Z-octadecadienoyl)-sn-glycero-3-phosphocholine + H2O = (9Z,12Z)-octadecadienoate + 1-hexadecanoyl-sn-glycero-3-phosphocholine + H(+)</text>
        <dbReference type="Rhea" id="RHEA:40811"/>
        <dbReference type="ChEBI" id="CHEBI:15377"/>
        <dbReference type="ChEBI" id="CHEBI:15378"/>
        <dbReference type="ChEBI" id="CHEBI:30245"/>
        <dbReference type="ChEBI" id="CHEBI:72998"/>
        <dbReference type="ChEBI" id="CHEBI:73002"/>
    </reaction>
    <physiologicalReaction direction="left-to-right" evidence="18">
        <dbReference type="Rhea" id="RHEA:40812"/>
    </physiologicalReaction>
</comment>
<dbReference type="Pfam" id="PF00657">
    <property type="entry name" value="Lipase_GDSL"/>
    <property type="match status" value="2"/>
</dbReference>
<dbReference type="SMART" id="SM00282">
    <property type="entry name" value="LamG"/>
    <property type="match status" value="1"/>
</dbReference>
<evidence type="ECO:0000259" key="49">
    <source>
        <dbReference type="PROSITE" id="PS50025"/>
    </source>
</evidence>
<dbReference type="GO" id="GO:0006644">
    <property type="term" value="P:phospholipid metabolic process"/>
    <property type="evidence" value="ECO:0007669"/>
    <property type="project" value="TreeGrafter"/>
</dbReference>
<dbReference type="InterPro" id="IPR036514">
    <property type="entry name" value="SGNH_hydro_sf"/>
</dbReference>
<evidence type="ECO:0000256" key="29">
    <source>
        <dbReference type="ARBA" id="ARBA00048011"/>
    </source>
</evidence>
<keyword evidence="9 48" id="KW-0732">Signal</keyword>